<dbReference type="InterPro" id="IPR036425">
    <property type="entry name" value="MoaB/Mog-like_dom_sf"/>
</dbReference>
<name>A0A6N4X8C8_9FLAO</name>
<accession>A0A6N4X8C8</accession>
<dbReference type="SUPFAM" id="SSF53218">
    <property type="entry name" value="Molybdenum cofactor biosynthesis proteins"/>
    <property type="match status" value="1"/>
</dbReference>
<dbReference type="RefSeq" id="WP_162031794.1">
    <property type="nucleotide sequence ID" value="NZ_CACVBR010000005.1"/>
</dbReference>
<dbReference type="Pfam" id="PF00994">
    <property type="entry name" value="MoCF_biosynth"/>
    <property type="match status" value="1"/>
</dbReference>
<dbReference type="SUPFAM" id="SSF142433">
    <property type="entry name" value="CinA-like"/>
    <property type="match status" value="1"/>
</dbReference>
<dbReference type="NCBIfam" id="TIGR00200">
    <property type="entry name" value="cinA_nterm"/>
    <property type="match status" value="1"/>
</dbReference>
<evidence type="ECO:0000313" key="4">
    <source>
        <dbReference type="Proteomes" id="UP000445144"/>
    </source>
</evidence>
<dbReference type="Pfam" id="PF18146">
    <property type="entry name" value="CinA_KH"/>
    <property type="match status" value="1"/>
</dbReference>
<dbReference type="InterPro" id="IPR036653">
    <property type="entry name" value="CinA-like_C"/>
</dbReference>
<feature type="domain" description="MoaB/Mog" evidence="2">
    <location>
        <begin position="5"/>
        <end position="173"/>
    </location>
</feature>
<gene>
    <name evidence="3" type="primary">pncC_2</name>
    <name evidence="3" type="ORF">CHRY9293_00913</name>
</gene>
<dbReference type="InterPro" id="IPR008135">
    <property type="entry name" value="Competence-induced_CinA"/>
</dbReference>
<proteinExistence type="inferred from homology"/>
<dbReference type="PIRSF" id="PIRSF006728">
    <property type="entry name" value="CinA"/>
    <property type="match status" value="1"/>
</dbReference>
<dbReference type="NCBIfam" id="TIGR00199">
    <property type="entry name" value="PncC_domain"/>
    <property type="match status" value="1"/>
</dbReference>
<dbReference type="PANTHER" id="PTHR13939">
    <property type="entry name" value="NICOTINAMIDE-NUCLEOTIDE AMIDOHYDROLASE PNCC"/>
    <property type="match status" value="1"/>
</dbReference>
<dbReference type="Pfam" id="PF02464">
    <property type="entry name" value="CinA"/>
    <property type="match status" value="1"/>
</dbReference>
<dbReference type="Gene3D" id="3.90.950.20">
    <property type="entry name" value="CinA-like"/>
    <property type="match status" value="1"/>
</dbReference>
<evidence type="ECO:0000256" key="1">
    <source>
        <dbReference type="HAMAP-Rule" id="MF_00226"/>
    </source>
</evidence>
<evidence type="ECO:0000313" key="3">
    <source>
        <dbReference type="EMBL" id="CAA7194625.1"/>
    </source>
</evidence>
<dbReference type="GO" id="GO:0016787">
    <property type="term" value="F:hydrolase activity"/>
    <property type="evidence" value="ECO:0007669"/>
    <property type="project" value="UniProtKB-KW"/>
</dbReference>
<dbReference type="InterPro" id="IPR008136">
    <property type="entry name" value="CinA_C"/>
</dbReference>
<evidence type="ECO:0000259" key="2">
    <source>
        <dbReference type="SMART" id="SM00852"/>
    </source>
</evidence>
<protein>
    <recommendedName>
        <fullName evidence="1">CinA-like protein</fullName>
    </recommendedName>
</protein>
<dbReference type="InterPro" id="IPR001453">
    <property type="entry name" value="MoaB/Mog_dom"/>
</dbReference>
<dbReference type="InterPro" id="IPR050101">
    <property type="entry name" value="CinA"/>
</dbReference>
<dbReference type="CDD" id="cd00885">
    <property type="entry name" value="cinA"/>
    <property type="match status" value="1"/>
</dbReference>
<comment type="similarity">
    <text evidence="1">Belongs to the CinA family.</text>
</comment>
<dbReference type="Gene3D" id="3.40.980.10">
    <property type="entry name" value="MoaB/Mog-like domain"/>
    <property type="match status" value="1"/>
</dbReference>
<sequence length="416" mass="46273">MENAVLITIGDEILSGNTVDTNSNFIATELKNIGIKVSKIFTISDEIETIKETLQSAFELGDLIITTGGLGPTRDDKTKKALAEFFHDEIALDEVTFNHLRALMEKRGRLEILERNKEQAFVPTKSVVFQNHNGTAPCTMMEQEGRLCFSLPGVPYEVKPLIRNQIIPYLKEKFNLNYIHTRIVSVVGIPESVLADTIEEWELALPENVALSYLPIGTRVKLRITATGRDEMVLKNQVENEVQKLFPLIGKNIIATSEDRIEKILAEVLAERNLTVSTAESCTGGELAKMLTSNSGSSKYYVGGMVAYATEKKIEILKVPEKIIQEYTVVSEQVAQEMAKGCQKLFNTNISLSTTGVAGPGKGEDGKEVGTVFYTIRIEDKGYTSKLYLPHLDRLDFIYFVSQKIIQDLVGILISE</sequence>
<keyword evidence="4" id="KW-1185">Reference proteome</keyword>
<reference evidence="3 4" key="1">
    <citation type="submission" date="2020-01" db="EMBL/GenBank/DDBJ databases">
        <authorList>
            <person name="Rodrigo-Torres L."/>
            <person name="Arahal R. D."/>
            <person name="Lucena T."/>
        </authorList>
    </citation>
    <scope>NUCLEOTIDE SEQUENCE [LARGE SCALE GENOMIC DNA]</scope>
    <source>
        <strain evidence="3 4">CECT 9293</strain>
    </source>
</reference>
<dbReference type="PANTHER" id="PTHR13939:SF0">
    <property type="entry name" value="NMN AMIDOHYDROLASE-LIKE PROTEIN YFAY"/>
    <property type="match status" value="1"/>
</dbReference>
<dbReference type="NCBIfam" id="TIGR00177">
    <property type="entry name" value="molyb_syn"/>
    <property type="match status" value="1"/>
</dbReference>
<dbReference type="Proteomes" id="UP000445144">
    <property type="component" value="Unassembled WGS sequence"/>
</dbReference>
<organism evidence="3 4">
    <name type="scientific">Chryseobacterium potabilaquae</name>
    <dbReference type="NCBI Taxonomy" id="2675057"/>
    <lineage>
        <taxon>Bacteria</taxon>
        <taxon>Pseudomonadati</taxon>
        <taxon>Bacteroidota</taxon>
        <taxon>Flavobacteriia</taxon>
        <taxon>Flavobacteriales</taxon>
        <taxon>Weeksellaceae</taxon>
        <taxon>Chryseobacterium group</taxon>
        <taxon>Chryseobacterium</taxon>
    </lineage>
</organism>
<dbReference type="EMBL" id="CACVBR010000005">
    <property type="protein sequence ID" value="CAA7194625.1"/>
    <property type="molecule type" value="Genomic_DNA"/>
</dbReference>
<dbReference type="SMART" id="SM00852">
    <property type="entry name" value="MoCF_biosynth"/>
    <property type="match status" value="1"/>
</dbReference>
<dbReference type="HAMAP" id="MF_00226_B">
    <property type="entry name" value="CinA_B"/>
    <property type="match status" value="1"/>
</dbReference>
<dbReference type="AlphaFoldDB" id="A0A6N4X8C8"/>
<dbReference type="InterPro" id="IPR041424">
    <property type="entry name" value="CinA_KH"/>
</dbReference>
<keyword evidence="3" id="KW-0378">Hydrolase</keyword>